<keyword evidence="16" id="KW-1185">Reference proteome</keyword>
<comment type="subcellular location">
    <subcellularLocation>
        <location evidence="1 13">Cell outer membrane</location>
        <topology evidence="1 13">Lipid-anchor</topology>
    </subcellularLocation>
</comment>
<evidence type="ECO:0000256" key="6">
    <source>
        <dbReference type="ARBA" id="ARBA00022729"/>
    </source>
</evidence>
<dbReference type="NCBIfam" id="TIGR00548">
    <property type="entry name" value="lolB"/>
    <property type="match status" value="1"/>
</dbReference>
<dbReference type="PROSITE" id="PS51257">
    <property type="entry name" value="PROKAR_LIPOPROTEIN"/>
    <property type="match status" value="1"/>
</dbReference>
<evidence type="ECO:0000256" key="1">
    <source>
        <dbReference type="ARBA" id="ARBA00004459"/>
    </source>
</evidence>
<name>A0ABU9J348_9GAMM</name>
<evidence type="ECO:0000256" key="11">
    <source>
        <dbReference type="ARBA" id="ARBA00023237"/>
    </source>
</evidence>
<dbReference type="RefSeq" id="WP_341726847.1">
    <property type="nucleotide sequence ID" value="NZ_JBBWWT010000007.1"/>
</dbReference>
<comment type="caution">
    <text evidence="15">The sequence shown here is derived from an EMBL/GenBank/DDBJ whole genome shotgun (WGS) entry which is preliminary data.</text>
</comment>
<dbReference type="HAMAP" id="MF_00233">
    <property type="entry name" value="LolB"/>
    <property type="match status" value="1"/>
</dbReference>
<keyword evidence="6 13" id="KW-0732">Signal</keyword>
<dbReference type="EMBL" id="JBBWWT010000007">
    <property type="protein sequence ID" value="MEL1265678.1"/>
    <property type="molecule type" value="Genomic_DNA"/>
</dbReference>
<keyword evidence="11 13" id="KW-0998">Cell outer membrane</keyword>
<evidence type="ECO:0000256" key="5">
    <source>
        <dbReference type="ARBA" id="ARBA00022448"/>
    </source>
</evidence>
<keyword evidence="5 13" id="KW-0813">Transport</keyword>
<dbReference type="Pfam" id="PF03550">
    <property type="entry name" value="LolB"/>
    <property type="match status" value="1"/>
</dbReference>
<proteinExistence type="inferred from homology"/>
<comment type="function">
    <text evidence="13">Plays a critical role in the incorporation of lipoproteins in the outer membrane after they are released by the LolA protein.</text>
</comment>
<feature type="chain" id="PRO_5045177241" description="Outer-membrane lipoprotein LolB" evidence="14">
    <location>
        <begin position="21"/>
        <end position="220"/>
    </location>
</feature>
<comment type="similarity">
    <text evidence="2 13">Belongs to the LolB family.</text>
</comment>
<reference evidence="15 16" key="1">
    <citation type="submission" date="2024-04" db="EMBL/GenBank/DDBJ databases">
        <title>Draft genome sequence of Pseudoxanthomonas putridarboris WD12.</title>
        <authorList>
            <person name="Oh J."/>
        </authorList>
    </citation>
    <scope>NUCLEOTIDE SEQUENCE [LARGE SCALE GENOMIC DNA]</scope>
    <source>
        <strain evidence="15 16">WD12</strain>
    </source>
</reference>
<evidence type="ECO:0000256" key="10">
    <source>
        <dbReference type="ARBA" id="ARBA00023186"/>
    </source>
</evidence>
<evidence type="ECO:0000256" key="4">
    <source>
        <dbReference type="ARBA" id="ARBA00016202"/>
    </source>
</evidence>
<keyword evidence="8 13" id="KW-0472">Membrane</keyword>
<keyword evidence="7 13" id="KW-0653">Protein transport</keyword>
<evidence type="ECO:0000256" key="3">
    <source>
        <dbReference type="ARBA" id="ARBA00011245"/>
    </source>
</evidence>
<evidence type="ECO:0000256" key="12">
    <source>
        <dbReference type="ARBA" id="ARBA00023288"/>
    </source>
</evidence>
<feature type="signal peptide" evidence="14">
    <location>
        <begin position="1"/>
        <end position="20"/>
    </location>
</feature>
<dbReference type="SUPFAM" id="SSF89392">
    <property type="entry name" value="Prokaryotic lipoproteins and lipoprotein localization factors"/>
    <property type="match status" value="1"/>
</dbReference>
<dbReference type="InterPro" id="IPR029046">
    <property type="entry name" value="LolA/LolB/LppX"/>
</dbReference>
<evidence type="ECO:0000313" key="16">
    <source>
        <dbReference type="Proteomes" id="UP001459204"/>
    </source>
</evidence>
<evidence type="ECO:0000256" key="9">
    <source>
        <dbReference type="ARBA" id="ARBA00023139"/>
    </source>
</evidence>
<evidence type="ECO:0000256" key="8">
    <source>
        <dbReference type="ARBA" id="ARBA00023136"/>
    </source>
</evidence>
<keyword evidence="9 13" id="KW-0564">Palmitate</keyword>
<evidence type="ECO:0000256" key="14">
    <source>
        <dbReference type="SAM" id="SignalP"/>
    </source>
</evidence>
<accession>A0ABU9J348</accession>
<evidence type="ECO:0000313" key="15">
    <source>
        <dbReference type="EMBL" id="MEL1265678.1"/>
    </source>
</evidence>
<keyword evidence="12 13" id="KW-0449">Lipoprotein</keyword>
<gene>
    <name evidence="13 15" type="primary">lolB</name>
    <name evidence="15" type="ORF">AAD027_15065</name>
</gene>
<evidence type="ECO:0000256" key="13">
    <source>
        <dbReference type="HAMAP-Rule" id="MF_00233"/>
    </source>
</evidence>
<dbReference type="InterPro" id="IPR004565">
    <property type="entry name" value="OM_lipoprot_LolB"/>
</dbReference>
<evidence type="ECO:0000256" key="2">
    <source>
        <dbReference type="ARBA" id="ARBA00009696"/>
    </source>
</evidence>
<sequence>MNIRVVWLAGLAALSMAGCASRGPAVATSPVLSDPEAIAAAQATQATREAWLAGRGDWSFEGRVAVNAQGKGGNGRIDWRQQGDAYQVALSAPVTRQSWRLSGDLHSDAGRLEGLEGGPREGDDVELLLKEATGWDIPLQSLVRWTRGLADAEYRSDGPAQLEYATDGRLRSLRQQGWRVDFMDWFPPEGERPAMPRRIEAARDGAKVRLVVDQWDFESP</sequence>
<dbReference type="CDD" id="cd16326">
    <property type="entry name" value="LolB"/>
    <property type="match status" value="1"/>
</dbReference>
<organism evidence="15 16">
    <name type="scientific">Pseudoxanthomonas putridarboris</name>
    <dbReference type="NCBI Taxonomy" id="752605"/>
    <lineage>
        <taxon>Bacteria</taxon>
        <taxon>Pseudomonadati</taxon>
        <taxon>Pseudomonadota</taxon>
        <taxon>Gammaproteobacteria</taxon>
        <taxon>Lysobacterales</taxon>
        <taxon>Lysobacteraceae</taxon>
        <taxon>Pseudoxanthomonas</taxon>
    </lineage>
</organism>
<evidence type="ECO:0000256" key="7">
    <source>
        <dbReference type="ARBA" id="ARBA00022927"/>
    </source>
</evidence>
<comment type="subunit">
    <text evidence="3 13">Monomer.</text>
</comment>
<keyword evidence="10 13" id="KW-0143">Chaperone</keyword>
<protein>
    <recommendedName>
        <fullName evidence="4 13">Outer-membrane lipoprotein LolB</fullName>
    </recommendedName>
</protein>
<dbReference type="Gene3D" id="2.50.20.10">
    <property type="entry name" value="Lipoprotein localisation LolA/LolB/LppX"/>
    <property type="match status" value="1"/>
</dbReference>
<dbReference type="Proteomes" id="UP001459204">
    <property type="component" value="Unassembled WGS sequence"/>
</dbReference>